<evidence type="ECO:0000313" key="3">
    <source>
        <dbReference type="EMBL" id="MFD1201505.1"/>
    </source>
</evidence>
<proteinExistence type="predicted"/>
<feature type="compositionally biased region" description="Basic and acidic residues" evidence="1">
    <location>
        <begin position="268"/>
        <end position="277"/>
    </location>
</feature>
<dbReference type="EMBL" id="JBHTLY010000002">
    <property type="protein sequence ID" value="MFD1201505.1"/>
    <property type="molecule type" value="Genomic_DNA"/>
</dbReference>
<dbReference type="Pfam" id="PF03466">
    <property type="entry name" value="LysR_substrate"/>
    <property type="match status" value="1"/>
</dbReference>
<evidence type="ECO:0000313" key="4">
    <source>
        <dbReference type="Proteomes" id="UP001597181"/>
    </source>
</evidence>
<sequence>MNNETPQLPELTLGFTRGIAPSKWVRRWQAVSPEQALTIVPFAKPYGRPGNSDEFDMVLERTAPGLEPAGCAQSADPSAPGASSARPTGARHALKLYDEAVALVLPKDHELASEESVALADLAAIRLLDHPDHSPQWPAADPWEDPAWMPANPRATLQLVATGLGGVLLPAPLARHITDKQAHAVIRVTEPIAGATIWATWLVDRDAADMQQLAGVLRGRTARSSRGADHTRATEAAQAAKAQKRQQPAKAKPKLKPNSRGAQLQAATEKREREKAERRRAKRK</sequence>
<dbReference type="InterPro" id="IPR005119">
    <property type="entry name" value="LysR_subst-bd"/>
</dbReference>
<feature type="region of interest" description="Disordered" evidence="1">
    <location>
        <begin position="67"/>
        <end position="87"/>
    </location>
</feature>
<protein>
    <submittedName>
        <fullName evidence="3">LysR family transcriptional regulator substrate-binding protein</fullName>
    </submittedName>
</protein>
<gene>
    <name evidence="3" type="ORF">ACFQ3U_06325</name>
</gene>
<dbReference type="Proteomes" id="UP001597181">
    <property type="component" value="Unassembled WGS sequence"/>
</dbReference>
<dbReference type="Gene3D" id="3.40.190.10">
    <property type="entry name" value="Periplasmic binding protein-like II"/>
    <property type="match status" value="2"/>
</dbReference>
<evidence type="ECO:0000259" key="2">
    <source>
        <dbReference type="Pfam" id="PF03466"/>
    </source>
</evidence>
<organism evidence="3 4">
    <name type="scientific">Leucobacter albus</name>
    <dbReference type="NCBI Taxonomy" id="272210"/>
    <lineage>
        <taxon>Bacteria</taxon>
        <taxon>Bacillati</taxon>
        <taxon>Actinomycetota</taxon>
        <taxon>Actinomycetes</taxon>
        <taxon>Micrococcales</taxon>
        <taxon>Microbacteriaceae</taxon>
        <taxon>Leucobacter</taxon>
    </lineage>
</organism>
<feature type="compositionally biased region" description="Low complexity" evidence="1">
    <location>
        <begin position="236"/>
        <end position="250"/>
    </location>
</feature>
<dbReference type="SUPFAM" id="SSF53850">
    <property type="entry name" value="Periplasmic binding protein-like II"/>
    <property type="match status" value="1"/>
</dbReference>
<feature type="compositionally biased region" description="Low complexity" evidence="1">
    <location>
        <begin position="72"/>
        <end position="87"/>
    </location>
</feature>
<reference evidence="4" key="1">
    <citation type="journal article" date="2019" name="Int. J. Syst. Evol. Microbiol.">
        <title>The Global Catalogue of Microorganisms (GCM) 10K type strain sequencing project: providing services to taxonomists for standard genome sequencing and annotation.</title>
        <authorList>
            <consortium name="The Broad Institute Genomics Platform"/>
            <consortium name="The Broad Institute Genome Sequencing Center for Infectious Disease"/>
            <person name="Wu L."/>
            <person name="Ma J."/>
        </authorList>
    </citation>
    <scope>NUCLEOTIDE SEQUENCE [LARGE SCALE GENOMIC DNA]</scope>
    <source>
        <strain evidence="4">CCUG 50213</strain>
    </source>
</reference>
<comment type="caution">
    <text evidence="3">The sequence shown here is derived from an EMBL/GenBank/DDBJ whole genome shotgun (WGS) entry which is preliminary data.</text>
</comment>
<dbReference type="RefSeq" id="WP_343958100.1">
    <property type="nucleotide sequence ID" value="NZ_BAAAKZ010000002.1"/>
</dbReference>
<accession>A0ABW3TLF0</accession>
<name>A0ABW3TLF0_9MICO</name>
<dbReference type="CDD" id="cd05466">
    <property type="entry name" value="PBP2_LTTR_substrate"/>
    <property type="match status" value="1"/>
</dbReference>
<evidence type="ECO:0000256" key="1">
    <source>
        <dbReference type="SAM" id="MobiDB-lite"/>
    </source>
</evidence>
<feature type="region of interest" description="Disordered" evidence="1">
    <location>
        <begin position="219"/>
        <end position="284"/>
    </location>
</feature>
<keyword evidence="4" id="KW-1185">Reference proteome</keyword>
<feature type="domain" description="LysR substrate-binding" evidence="2">
    <location>
        <begin position="92"/>
        <end position="219"/>
    </location>
</feature>